<dbReference type="KEGG" id="acm:AciX9_1171"/>
<keyword evidence="2" id="KW-0479">Metal-binding</keyword>
<dbReference type="RefSeq" id="WP_013579557.1">
    <property type="nucleotide sequence ID" value="NC_015064.1"/>
</dbReference>
<dbReference type="Gene3D" id="3.10.180.10">
    <property type="entry name" value="2,3-Dihydroxybiphenyl 1,2-Dioxygenase, domain 1"/>
    <property type="match status" value="1"/>
</dbReference>
<name>E8X4A7_GRATM</name>
<dbReference type="PROSITE" id="PS51819">
    <property type="entry name" value="VOC"/>
    <property type="match status" value="1"/>
</dbReference>
<feature type="domain" description="VOC" evidence="3">
    <location>
        <begin position="6"/>
        <end position="133"/>
    </location>
</feature>
<dbReference type="OrthoDB" id="9788468at2"/>
<keyword evidence="5" id="KW-1185">Reference proteome</keyword>
<dbReference type="InterPro" id="IPR037523">
    <property type="entry name" value="VOC_core"/>
</dbReference>
<dbReference type="EMBL" id="CP002480">
    <property type="protein sequence ID" value="ADW68234.1"/>
    <property type="molecule type" value="Genomic_DNA"/>
</dbReference>
<dbReference type="HOGENOM" id="CLU_046006_5_2_0"/>
<dbReference type="Pfam" id="PF13669">
    <property type="entry name" value="Glyoxalase_4"/>
    <property type="match status" value="1"/>
</dbReference>
<organism evidence="5">
    <name type="scientific">Granulicella tundricola (strain ATCC BAA-1859 / DSM 23138 / MP5ACTX9)</name>
    <dbReference type="NCBI Taxonomy" id="1198114"/>
    <lineage>
        <taxon>Bacteria</taxon>
        <taxon>Pseudomonadati</taxon>
        <taxon>Acidobacteriota</taxon>
        <taxon>Terriglobia</taxon>
        <taxon>Terriglobales</taxon>
        <taxon>Acidobacteriaceae</taxon>
        <taxon>Granulicella</taxon>
    </lineage>
</organism>
<reference evidence="5" key="1">
    <citation type="submission" date="2011-01" db="EMBL/GenBank/DDBJ databases">
        <title>Complete sequence of chromosome of Acidobacterium sp. MP5ACTX9.</title>
        <authorList>
            <consortium name="US DOE Joint Genome Institute"/>
            <person name="Lucas S."/>
            <person name="Copeland A."/>
            <person name="Lapidus A."/>
            <person name="Cheng J.-F."/>
            <person name="Goodwin L."/>
            <person name="Pitluck S."/>
            <person name="Teshima H."/>
            <person name="Detter J.C."/>
            <person name="Han C."/>
            <person name="Tapia R."/>
            <person name="Land M."/>
            <person name="Hauser L."/>
            <person name="Kyrpides N."/>
            <person name="Ivanova N."/>
            <person name="Ovchinnikova G."/>
            <person name="Pagani I."/>
            <person name="Rawat S.R."/>
            <person name="Mannisto M."/>
            <person name="Haggblom M.M."/>
            <person name="Woyke T."/>
        </authorList>
    </citation>
    <scope>NUCLEOTIDE SEQUENCE [LARGE SCALE GENOMIC DNA]</scope>
    <source>
        <strain evidence="5">MP5ACTX9</strain>
    </source>
</reference>
<dbReference type="AlphaFoldDB" id="E8X4A7"/>
<dbReference type="SUPFAM" id="SSF54593">
    <property type="entry name" value="Glyoxalase/Bleomycin resistance protein/Dihydroxybiphenyl dioxygenase"/>
    <property type="match status" value="1"/>
</dbReference>
<dbReference type="NCBIfam" id="TIGR03081">
    <property type="entry name" value="metmalonyl_epim"/>
    <property type="match status" value="1"/>
</dbReference>
<dbReference type="PANTHER" id="PTHR43048">
    <property type="entry name" value="METHYLMALONYL-COA EPIMERASE"/>
    <property type="match status" value="1"/>
</dbReference>
<proteinExistence type="inferred from homology"/>
<dbReference type="CDD" id="cd07249">
    <property type="entry name" value="MMCE"/>
    <property type="match status" value="1"/>
</dbReference>
<accession>E8X4A7</accession>
<evidence type="ECO:0000256" key="1">
    <source>
        <dbReference type="ARBA" id="ARBA00009308"/>
    </source>
</evidence>
<comment type="similarity">
    <text evidence="1">Belongs to the methylmalonyl-CoA epimerase family.</text>
</comment>
<dbReference type="GO" id="GO:0004493">
    <property type="term" value="F:methylmalonyl-CoA epimerase activity"/>
    <property type="evidence" value="ECO:0007669"/>
    <property type="project" value="TreeGrafter"/>
</dbReference>
<dbReference type="Proteomes" id="UP000000343">
    <property type="component" value="Chromosome"/>
</dbReference>
<dbReference type="eggNOG" id="COG0346">
    <property type="taxonomic scope" value="Bacteria"/>
</dbReference>
<gene>
    <name evidence="4" type="ordered locus">AciX9_1171</name>
</gene>
<dbReference type="PaxDb" id="1198114-AciX9_1171"/>
<evidence type="ECO:0000313" key="5">
    <source>
        <dbReference type="Proteomes" id="UP000000343"/>
    </source>
</evidence>
<dbReference type="InterPro" id="IPR017515">
    <property type="entry name" value="MeMalonyl-CoA_epimerase"/>
</dbReference>
<dbReference type="STRING" id="1198114.AciX9_1171"/>
<evidence type="ECO:0000259" key="3">
    <source>
        <dbReference type="PROSITE" id="PS51819"/>
    </source>
</evidence>
<protein>
    <submittedName>
        <fullName evidence="4">Methylmalonyl-CoA epimerase</fullName>
    </submittedName>
</protein>
<dbReference type="GO" id="GO:0046872">
    <property type="term" value="F:metal ion binding"/>
    <property type="evidence" value="ECO:0007669"/>
    <property type="project" value="UniProtKB-KW"/>
</dbReference>
<dbReference type="GO" id="GO:0046491">
    <property type="term" value="P:L-methylmalonyl-CoA metabolic process"/>
    <property type="evidence" value="ECO:0007669"/>
    <property type="project" value="TreeGrafter"/>
</dbReference>
<evidence type="ECO:0000313" key="4">
    <source>
        <dbReference type="EMBL" id="ADW68234.1"/>
    </source>
</evidence>
<sequence length="133" mass="14246">MSDAIRLDHVGVAVRSIAAARGFYELMGFEVGAAEEIAHEAVRVAMVPMDGSRVELIEATAEDSVIGRFVARRGEGVHHLAVRVDGVDAEFERLRAAGVRMASENVKVGAGGHRYFFVHPESTGGVLMEVVGE</sequence>
<dbReference type="PANTHER" id="PTHR43048:SF3">
    <property type="entry name" value="METHYLMALONYL-COA EPIMERASE, MITOCHONDRIAL"/>
    <property type="match status" value="1"/>
</dbReference>
<dbReference type="InterPro" id="IPR051785">
    <property type="entry name" value="MMCE/EMCE_epimerase"/>
</dbReference>
<dbReference type="InterPro" id="IPR029068">
    <property type="entry name" value="Glyas_Bleomycin-R_OHBP_Dase"/>
</dbReference>
<evidence type="ECO:0000256" key="2">
    <source>
        <dbReference type="ARBA" id="ARBA00022723"/>
    </source>
</evidence>